<protein>
    <submittedName>
        <fullName evidence="1">Uncharacterized protein</fullName>
    </submittedName>
</protein>
<reference evidence="1 2" key="1">
    <citation type="submission" date="2019-06" db="EMBL/GenBank/DDBJ databases">
        <authorList>
            <person name="Livingstone P."/>
            <person name="Whitworth D."/>
        </authorList>
    </citation>
    <scope>NUCLEOTIDE SEQUENCE [LARGE SCALE GENOMIC DNA]</scope>
    <source>
        <strain evidence="1 2">AM401</strain>
    </source>
</reference>
<evidence type="ECO:0000313" key="2">
    <source>
        <dbReference type="Proteomes" id="UP000315369"/>
    </source>
</evidence>
<dbReference type="RefSeq" id="WP_141648314.1">
    <property type="nucleotide sequence ID" value="NZ_VIFM01000301.1"/>
</dbReference>
<comment type="caution">
    <text evidence="1">The sequence shown here is derived from an EMBL/GenBank/DDBJ whole genome shotgun (WGS) entry which is preliminary data.</text>
</comment>
<proteinExistence type="predicted"/>
<gene>
    <name evidence="1" type="ORF">FJV41_42380</name>
</gene>
<sequence length="246" mass="27241">MQILTASPIPEDSRRYWALGGAEAALEAVDRDIKSGTISIPHAAYVLSTVPLVALEEAARRTGYRHLRDALDDDAYQEALYVALSFHPELEATLNRGAIQYWLRLAWEDGGRDTRTVPATLAAQLRPLELHGYRTDDLRLPRRGLHLVVPPEAGLELSDSNRVKWTATDLLIVEESEPHLWRLCLEALTGEGRSAHVLAMHLPPGMSLETAVAQHEAKAAPNFDWRPLWTWALGAVLSLTPPASRA</sequence>
<evidence type="ECO:0000313" key="1">
    <source>
        <dbReference type="EMBL" id="TQF09871.1"/>
    </source>
</evidence>
<dbReference type="Proteomes" id="UP000315369">
    <property type="component" value="Unassembled WGS sequence"/>
</dbReference>
<dbReference type="EMBL" id="VIFM01000301">
    <property type="protein sequence ID" value="TQF09871.1"/>
    <property type="molecule type" value="Genomic_DNA"/>
</dbReference>
<dbReference type="OrthoDB" id="5383987at2"/>
<keyword evidence="2" id="KW-1185">Reference proteome</keyword>
<organism evidence="1 2">
    <name type="scientific">Myxococcus llanfairpwllgwyngyllgogerychwyrndrobwllllantysiliogogogochensis</name>
    <dbReference type="NCBI Taxonomy" id="2590453"/>
    <lineage>
        <taxon>Bacteria</taxon>
        <taxon>Pseudomonadati</taxon>
        <taxon>Myxococcota</taxon>
        <taxon>Myxococcia</taxon>
        <taxon>Myxococcales</taxon>
        <taxon>Cystobacterineae</taxon>
        <taxon>Myxococcaceae</taxon>
        <taxon>Myxococcus</taxon>
    </lineage>
</organism>
<accession>A0A540WLJ4</accession>
<dbReference type="AlphaFoldDB" id="A0A540WLJ4"/>
<name>A0A540WLJ4_9BACT</name>